<feature type="compositionally biased region" description="Low complexity" evidence="1">
    <location>
        <begin position="39"/>
        <end position="49"/>
    </location>
</feature>
<reference evidence="2 3" key="1">
    <citation type="submission" date="2018-02" db="EMBL/GenBank/DDBJ databases">
        <title>Reclassifiation of [Polyangium] brachysporum DSM 7029 as Guopingzhaonella breviflexa gen. nov., sp. nov., a member of the family Comamonadaceae.</title>
        <authorList>
            <person name="Tang B."/>
        </authorList>
    </citation>
    <scope>NUCLEOTIDE SEQUENCE [LARGE SCALE GENOMIC DNA]</scope>
    <source>
        <strain evidence="2 3">DSM 15344</strain>
    </source>
</reference>
<protein>
    <recommendedName>
        <fullName evidence="4">PEP-CTERM protein-sorting domain-containing protein</fullName>
    </recommendedName>
</protein>
<keyword evidence="3" id="KW-1185">Reference proteome</keyword>
<gene>
    <name evidence="2" type="ORF">C1702_16275</name>
</gene>
<dbReference type="AlphaFoldDB" id="A0A2S5T0T0"/>
<proteinExistence type="predicted"/>
<comment type="caution">
    <text evidence="2">The sequence shown here is derived from an EMBL/GenBank/DDBJ whole genome shotgun (WGS) entry which is preliminary data.</text>
</comment>
<organism evidence="2 3">
    <name type="scientific">Caldimonas thermodepolymerans</name>
    <dbReference type="NCBI Taxonomy" id="215580"/>
    <lineage>
        <taxon>Bacteria</taxon>
        <taxon>Pseudomonadati</taxon>
        <taxon>Pseudomonadota</taxon>
        <taxon>Betaproteobacteria</taxon>
        <taxon>Burkholderiales</taxon>
        <taxon>Sphaerotilaceae</taxon>
        <taxon>Caldimonas</taxon>
    </lineage>
</organism>
<evidence type="ECO:0000313" key="2">
    <source>
        <dbReference type="EMBL" id="PPE68583.1"/>
    </source>
</evidence>
<dbReference type="NCBIfam" id="TIGR02595">
    <property type="entry name" value="PEP_CTERM"/>
    <property type="match status" value="1"/>
</dbReference>
<sequence>MRQVYRPACTARALRPRAPRSRRAWPAPGATGCRRRHAPATTTSRAASRRTFPAGRTAGLCLSTITNQGVSMQLKASLAALALSAMAGSAVAVDYDIGNLSTLTSFSDGSTTFAAGEAISDNWFFSIGPLPADFSGLVSSVYTQATGLIEDFAVTLAGPEGYLASWTPFTSGGVSGFQWAAGVDTLWAGDYTLTVTGTARGVTTYSVDFTAAPIPEPETYALMLAGLDVVGYIARRRRNG</sequence>
<evidence type="ECO:0008006" key="4">
    <source>
        <dbReference type="Google" id="ProtNLM"/>
    </source>
</evidence>
<dbReference type="EMBL" id="PSNY01000023">
    <property type="protein sequence ID" value="PPE68583.1"/>
    <property type="molecule type" value="Genomic_DNA"/>
</dbReference>
<name>A0A2S5T0T0_9BURK</name>
<dbReference type="NCBIfam" id="NF038126">
    <property type="entry name" value="PEP_CTERM_FxDxF"/>
    <property type="match status" value="1"/>
</dbReference>
<dbReference type="InterPro" id="IPR013424">
    <property type="entry name" value="Ice-binding_C"/>
</dbReference>
<evidence type="ECO:0000313" key="3">
    <source>
        <dbReference type="Proteomes" id="UP000239406"/>
    </source>
</evidence>
<accession>A0A2S5T0T0</accession>
<evidence type="ECO:0000256" key="1">
    <source>
        <dbReference type="SAM" id="MobiDB-lite"/>
    </source>
</evidence>
<dbReference type="Proteomes" id="UP000239406">
    <property type="component" value="Unassembled WGS sequence"/>
</dbReference>
<feature type="region of interest" description="Disordered" evidence="1">
    <location>
        <begin position="16"/>
        <end position="49"/>
    </location>
</feature>